<keyword evidence="2" id="KW-0472">Membrane</keyword>
<dbReference type="Gene3D" id="3.40.220.10">
    <property type="entry name" value="Leucine Aminopeptidase, subunit E, domain 1"/>
    <property type="match status" value="1"/>
</dbReference>
<feature type="domain" description="KAP NTPase" evidence="3">
    <location>
        <begin position="205"/>
        <end position="288"/>
    </location>
</feature>
<gene>
    <name evidence="4" type="ORF">A4R43_10910</name>
</gene>
<feature type="transmembrane region" description="Helical" evidence="2">
    <location>
        <begin position="404"/>
        <end position="421"/>
    </location>
</feature>
<dbReference type="InterPro" id="IPR043472">
    <property type="entry name" value="Macro_dom-like"/>
</dbReference>
<dbReference type="KEGG" id="aab:A4R43_10910"/>
<accession>A0A344L4M1</accession>
<sequence length="652" mass="70928">MDELLGTVGSVECRVARTRRPWELGLDAIVVPVGDTLGELGDSLRERFPRTNWEAIPFGSISPESPWTMNLGGQGSPPLGIFVASPAQFGEPWEPGVAVRTAVAAAARSEVSSLGMPLLSAGRLGNPAEVAAETVVSAAARELERAGGDLRRLVFFGKSETSVSAIRAAFSRVHAGEELAGGVSRDLVDPNQSIPLTEDQLGVVPYVSMLATVIADRSTPLPLSAGVFGEWGSGKSYFMGLLRAQVERLSAANPDRYCQDVVQIGFNAWHYADSNLWASLGDEIFRQLAGVDAKSPERAERIRAELALRLDQRKQLEAETEEARDAAATLQSEVDAAAAGRERSAKVLVTALRNSTAFRDRVDRLWSRLGVTEEAEQGRLLAEQLTGSADDAAVLRRLPGERHGRIALALAAVILVAGLLAPLAREWLAGVAVLFTVFAGTGITVLARVRSGLRGLRELGEDLHSGITQAVEAELPDKLEALRAAEARQRVAEAQLAEVVSQVGELGRQLAQLTPGRRLYTFLADRARSESYAGNLGIISTIRKDFEQLVALMAEWRDNPGDDTPRPVDRIVLYIDDLDRCSPRQVAEVLQAVHLLLAFELFVVVVGVDPRWLLRALRSHYAEILDHGVTRRTTWRRSSTSRWCCRGWRRTG</sequence>
<evidence type="ECO:0000313" key="4">
    <source>
        <dbReference type="EMBL" id="AXB42995.1"/>
    </source>
</evidence>
<reference evidence="4 5" key="1">
    <citation type="submission" date="2016-04" db="EMBL/GenBank/DDBJ databases">
        <title>Complete genome sequence and analysis of deep-sea sediment isolate, Amycolatopsis sp. WP1.</title>
        <authorList>
            <person name="Wang H."/>
            <person name="Chen S."/>
            <person name="Wu Q."/>
        </authorList>
    </citation>
    <scope>NUCLEOTIDE SEQUENCE [LARGE SCALE GENOMIC DNA]</scope>
    <source>
        <strain evidence="4 5">WP1</strain>
    </source>
</reference>
<keyword evidence="5" id="KW-1185">Reference proteome</keyword>
<dbReference type="RefSeq" id="WP_113692242.1">
    <property type="nucleotide sequence ID" value="NZ_CP015163.1"/>
</dbReference>
<protein>
    <recommendedName>
        <fullName evidence="3">KAP NTPase domain-containing protein</fullName>
    </recommendedName>
</protein>
<evidence type="ECO:0000256" key="2">
    <source>
        <dbReference type="SAM" id="Phobius"/>
    </source>
</evidence>
<keyword evidence="1" id="KW-0175">Coiled coil</keyword>
<dbReference type="EMBL" id="CP015163">
    <property type="protein sequence ID" value="AXB42995.1"/>
    <property type="molecule type" value="Genomic_DNA"/>
</dbReference>
<dbReference type="InterPro" id="IPR052754">
    <property type="entry name" value="NTPase_KAP_P-loop"/>
</dbReference>
<feature type="transmembrane region" description="Helical" evidence="2">
    <location>
        <begin position="427"/>
        <end position="447"/>
    </location>
</feature>
<organism evidence="4 5">
    <name type="scientific">Amycolatopsis albispora</name>
    <dbReference type="NCBI Taxonomy" id="1804986"/>
    <lineage>
        <taxon>Bacteria</taxon>
        <taxon>Bacillati</taxon>
        <taxon>Actinomycetota</taxon>
        <taxon>Actinomycetes</taxon>
        <taxon>Pseudonocardiales</taxon>
        <taxon>Pseudonocardiaceae</taxon>
        <taxon>Amycolatopsis</taxon>
    </lineage>
</organism>
<keyword evidence="2" id="KW-1133">Transmembrane helix</keyword>
<proteinExistence type="predicted"/>
<keyword evidence="2" id="KW-0812">Transmembrane</keyword>
<dbReference type="OrthoDB" id="88903at2"/>
<name>A0A344L4M1_9PSEU</name>
<dbReference type="Proteomes" id="UP000250434">
    <property type="component" value="Chromosome"/>
</dbReference>
<dbReference type="PANTHER" id="PTHR22674">
    <property type="entry name" value="NTPASE, KAP FAMILY P-LOOP DOMAIN-CONTAINING 1"/>
    <property type="match status" value="1"/>
</dbReference>
<evidence type="ECO:0000259" key="3">
    <source>
        <dbReference type="Pfam" id="PF07693"/>
    </source>
</evidence>
<dbReference type="AlphaFoldDB" id="A0A344L4M1"/>
<evidence type="ECO:0000313" key="5">
    <source>
        <dbReference type="Proteomes" id="UP000250434"/>
    </source>
</evidence>
<dbReference type="SUPFAM" id="SSF52949">
    <property type="entry name" value="Macro domain-like"/>
    <property type="match status" value="1"/>
</dbReference>
<dbReference type="InterPro" id="IPR011646">
    <property type="entry name" value="KAP_P-loop"/>
</dbReference>
<dbReference type="Pfam" id="PF07693">
    <property type="entry name" value="KAP_NTPase"/>
    <property type="match status" value="2"/>
</dbReference>
<dbReference type="PANTHER" id="PTHR22674:SF6">
    <property type="entry name" value="NTPASE KAP FAMILY P-LOOP DOMAIN-CONTAINING PROTEIN 1"/>
    <property type="match status" value="1"/>
</dbReference>
<feature type="coiled-coil region" evidence="1">
    <location>
        <begin position="299"/>
        <end position="333"/>
    </location>
</feature>
<evidence type="ECO:0000256" key="1">
    <source>
        <dbReference type="SAM" id="Coils"/>
    </source>
</evidence>
<feature type="domain" description="KAP NTPase" evidence="3">
    <location>
        <begin position="569"/>
        <end position="623"/>
    </location>
</feature>